<dbReference type="SUPFAM" id="SSF53756">
    <property type="entry name" value="UDP-Glycosyltransferase/glycogen phosphorylase"/>
    <property type="match status" value="1"/>
</dbReference>
<reference evidence="1 2" key="1">
    <citation type="submission" date="2018-11" db="EMBL/GenBank/DDBJ databases">
        <authorList>
            <consortium name="Pathogen Informatics"/>
        </authorList>
    </citation>
    <scope>NUCLEOTIDE SEQUENCE [LARGE SCALE GENOMIC DNA]</scope>
    <source>
        <strain evidence="1 2">MHpl1</strain>
    </source>
</reference>
<keyword evidence="2" id="KW-1185">Reference proteome</keyword>
<accession>A0A3P7WW90</accession>
<organism evidence="1 2">
    <name type="scientific">Haemonchus placei</name>
    <name type="common">Barber's pole worm</name>
    <dbReference type="NCBI Taxonomy" id="6290"/>
    <lineage>
        <taxon>Eukaryota</taxon>
        <taxon>Metazoa</taxon>
        <taxon>Ecdysozoa</taxon>
        <taxon>Nematoda</taxon>
        <taxon>Chromadorea</taxon>
        <taxon>Rhabditida</taxon>
        <taxon>Rhabditina</taxon>
        <taxon>Rhabditomorpha</taxon>
        <taxon>Strongyloidea</taxon>
        <taxon>Trichostrongylidae</taxon>
        <taxon>Haemonchus</taxon>
    </lineage>
</organism>
<dbReference type="AlphaFoldDB" id="A0A3P7WW90"/>
<gene>
    <name evidence="1" type="ORF">HPLM_LOCUS12858</name>
</gene>
<dbReference type="OrthoDB" id="5835829at2759"/>
<protein>
    <recommendedName>
        <fullName evidence="3">Glucuronosyltransferase</fullName>
    </recommendedName>
</protein>
<sequence>MHLCDSYKILVVVPKLAYSHMNFMGQIADTLADAGNDVVIFGNNFFIFLIPNKYNQISIGLPYVPSLPYVVVRHDMTNTKKMFDPTFYDLNAMQ</sequence>
<evidence type="ECO:0008006" key="3">
    <source>
        <dbReference type="Google" id="ProtNLM"/>
    </source>
</evidence>
<proteinExistence type="predicted"/>
<evidence type="ECO:0000313" key="1">
    <source>
        <dbReference type="EMBL" id="VDO46943.1"/>
    </source>
</evidence>
<name>A0A3P7WW90_HAEPC</name>
<dbReference type="EMBL" id="UZAF01017999">
    <property type="protein sequence ID" value="VDO46943.1"/>
    <property type="molecule type" value="Genomic_DNA"/>
</dbReference>
<evidence type="ECO:0000313" key="2">
    <source>
        <dbReference type="Proteomes" id="UP000268014"/>
    </source>
</evidence>
<dbReference type="Proteomes" id="UP000268014">
    <property type="component" value="Unassembled WGS sequence"/>
</dbReference>